<dbReference type="Proteomes" id="UP000284706">
    <property type="component" value="Unassembled WGS sequence"/>
</dbReference>
<dbReference type="InterPro" id="IPR048248">
    <property type="entry name" value="PUA_eIF2d-like"/>
</dbReference>
<keyword evidence="6" id="KW-1185">Reference proteome</keyword>
<feature type="domain" description="eIF2D winged helix" evidence="3">
    <location>
        <begin position="302"/>
        <end position="429"/>
    </location>
</feature>
<feature type="non-terminal residue" evidence="5">
    <location>
        <position position="446"/>
    </location>
</feature>
<feature type="domain" description="Pre-PUA" evidence="2">
    <location>
        <begin position="7"/>
        <end position="107"/>
    </location>
</feature>
<evidence type="ECO:0000313" key="5">
    <source>
        <dbReference type="EMBL" id="PPQ97911.1"/>
    </source>
</evidence>
<reference evidence="5 6" key="1">
    <citation type="journal article" date="2018" name="Evol. Lett.">
        <title>Horizontal gene cluster transfer increased hallucinogenic mushroom diversity.</title>
        <authorList>
            <person name="Reynolds H.T."/>
            <person name="Vijayakumar V."/>
            <person name="Gluck-Thaler E."/>
            <person name="Korotkin H.B."/>
            <person name="Matheny P.B."/>
            <person name="Slot J.C."/>
        </authorList>
    </citation>
    <scope>NUCLEOTIDE SEQUENCE [LARGE SCALE GENOMIC DNA]</scope>
    <source>
        <strain evidence="5 6">SRW20</strain>
    </source>
</reference>
<dbReference type="InterPro" id="IPR039757">
    <property type="entry name" value="EIF2D"/>
</dbReference>
<feature type="region of interest" description="Disordered" evidence="1">
    <location>
        <begin position="208"/>
        <end position="290"/>
    </location>
</feature>
<feature type="region of interest" description="Disordered" evidence="1">
    <location>
        <begin position="350"/>
        <end position="390"/>
    </location>
</feature>
<evidence type="ECO:0000256" key="1">
    <source>
        <dbReference type="SAM" id="MobiDB-lite"/>
    </source>
</evidence>
<dbReference type="Pfam" id="PF17832">
    <property type="entry name" value="Pre-PUA"/>
    <property type="match status" value="1"/>
</dbReference>
<dbReference type="GO" id="GO:0003743">
    <property type="term" value="F:translation initiation factor activity"/>
    <property type="evidence" value="ECO:0007669"/>
    <property type="project" value="InterPro"/>
</dbReference>
<dbReference type="GO" id="GO:0001731">
    <property type="term" value="P:formation of translation preinitiation complex"/>
    <property type="evidence" value="ECO:0007669"/>
    <property type="project" value="InterPro"/>
</dbReference>
<dbReference type="OrthoDB" id="199771at2759"/>
<organism evidence="5 6">
    <name type="scientific">Gymnopilus dilepis</name>
    <dbReference type="NCBI Taxonomy" id="231916"/>
    <lineage>
        <taxon>Eukaryota</taxon>
        <taxon>Fungi</taxon>
        <taxon>Dikarya</taxon>
        <taxon>Basidiomycota</taxon>
        <taxon>Agaricomycotina</taxon>
        <taxon>Agaricomycetes</taxon>
        <taxon>Agaricomycetidae</taxon>
        <taxon>Agaricales</taxon>
        <taxon>Agaricineae</taxon>
        <taxon>Hymenogastraceae</taxon>
        <taxon>Gymnopilus</taxon>
    </lineage>
</organism>
<dbReference type="InterPro" id="IPR041366">
    <property type="entry name" value="Pre-PUA"/>
</dbReference>
<feature type="compositionally biased region" description="Pro residues" evidence="1">
    <location>
        <begin position="257"/>
        <end position="273"/>
    </location>
</feature>
<feature type="domain" description="Eukaryotic translation initiation factor 2D-like PUA RNA-binding" evidence="4">
    <location>
        <begin position="112"/>
        <end position="202"/>
    </location>
</feature>
<evidence type="ECO:0000259" key="3">
    <source>
        <dbReference type="Pfam" id="PF25304"/>
    </source>
</evidence>
<evidence type="ECO:0000313" key="6">
    <source>
        <dbReference type="Proteomes" id="UP000284706"/>
    </source>
</evidence>
<protein>
    <submittedName>
        <fullName evidence="5">Uncharacterized protein</fullName>
    </submittedName>
</protein>
<dbReference type="EMBL" id="NHYE01001168">
    <property type="protein sequence ID" value="PPQ97911.1"/>
    <property type="molecule type" value="Genomic_DNA"/>
</dbReference>
<dbReference type="Pfam" id="PF25304">
    <property type="entry name" value="WHD_eIF2D"/>
    <property type="match status" value="1"/>
</dbReference>
<sequence length="446" mass="46876">MFKKPLSNLKTSAPLRSSDRRKLKQRLVASYSLTPEEGDLLCPEGILSVKFSTHVGGHGVAYLDPESSDPLWFALGKHANVNPTANSNANANDREGELIPTVYTLWKKQDLLPFLSTPAAVVPILVGGADLMIPGGQFPFCLLLIIIHCPPSLPKDALVAIRQYSRKPQPQASSGSDSLPSLPVLSPPLAGKAVLVLHTWKDCLWDMGRKGDGPGDTVLTSTGSADKEEEESEESGEESDEEEEGEEGAAKDGDAASPPPPSEPSDAPSPPSQPQAGGPSSSSVPPSVSTPTIKYTPAEISSLLTLALHQAISSTLKALPPSAFPIPATQFYSNYILPSRPAFPWVVLPPSSSSSGTGTGTTNATAASSSPSKEQSDEPPRVEPEITIKSSTHKSLTAFLKSLEKSSPPLLSLKPAPSNKSDVVITAVNTTHPAVLAHKAFVTVGE</sequence>
<dbReference type="STRING" id="231916.A0A409Y4N0"/>
<gene>
    <name evidence="5" type="ORF">CVT26_002997</name>
</gene>
<dbReference type="InParanoid" id="A0A409Y4N0"/>
<dbReference type="PANTHER" id="PTHR12217:SF4">
    <property type="entry name" value="EUKARYOTIC TRANSLATION INITIATION FACTOR 2D"/>
    <property type="match status" value="1"/>
</dbReference>
<accession>A0A409Y4N0</accession>
<dbReference type="Gene3D" id="3.10.400.20">
    <property type="match status" value="1"/>
</dbReference>
<feature type="compositionally biased region" description="Basic and acidic residues" evidence="1">
    <location>
        <begin position="374"/>
        <end position="386"/>
    </location>
</feature>
<dbReference type="AlphaFoldDB" id="A0A409Y4N0"/>
<evidence type="ECO:0000259" key="4">
    <source>
        <dbReference type="Pfam" id="PF26292"/>
    </source>
</evidence>
<evidence type="ECO:0000259" key="2">
    <source>
        <dbReference type="Pfam" id="PF17832"/>
    </source>
</evidence>
<proteinExistence type="predicted"/>
<dbReference type="PANTHER" id="PTHR12217">
    <property type="entry name" value="EUKARYOTIC TRANSLATION INITIATION FACTOR 2D"/>
    <property type="match status" value="1"/>
</dbReference>
<name>A0A409Y4N0_9AGAR</name>
<feature type="compositionally biased region" description="Low complexity" evidence="1">
    <location>
        <begin position="274"/>
        <end position="290"/>
    </location>
</feature>
<feature type="compositionally biased region" description="Low complexity" evidence="1">
    <location>
        <begin position="350"/>
        <end position="372"/>
    </location>
</feature>
<dbReference type="Pfam" id="PF26292">
    <property type="entry name" value="PUA_elF2D"/>
    <property type="match status" value="1"/>
</dbReference>
<feature type="compositionally biased region" description="Acidic residues" evidence="1">
    <location>
        <begin position="227"/>
        <end position="247"/>
    </location>
</feature>
<dbReference type="InterPro" id="IPR057429">
    <property type="entry name" value="WH_eIF2D"/>
</dbReference>
<comment type="caution">
    <text evidence="5">The sequence shown here is derived from an EMBL/GenBank/DDBJ whole genome shotgun (WGS) entry which is preliminary data.</text>
</comment>